<protein>
    <recommendedName>
        <fullName evidence="2">Peptidase M13 C-terminal domain-containing protein</fullName>
    </recommendedName>
</protein>
<dbReference type="InterPro" id="IPR000718">
    <property type="entry name" value="Peptidase_M13"/>
</dbReference>
<evidence type="ECO:0000256" key="1">
    <source>
        <dbReference type="SAM" id="SignalP"/>
    </source>
</evidence>
<dbReference type="PROSITE" id="PS51885">
    <property type="entry name" value="NEPRILYSIN"/>
    <property type="match status" value="1"/>
</dbReference>
<feature type="domain" description="Peptidase M13 C-terminal" evidence="2">
    <location>
        <begin position="298"/>
        <end position="448"/>
    </location>
</feature>
<dbReference type="Gene3D" id="3.40.390.10">
    <property type="entry name" value="Collagenase (Catalytic Domain)"/>
    <property type="match status" value="1"/>
</dbReference>
<name>A0A9P1N0E8_9PELO</name>
<organism evidence="3 4">
    <name type="scientific">Caenorhabditis angaria</name>
    <dbReference type="NCBI Taxonomy" id="860376"/>
    <lineage>
        <taxon>Eukaryota</taxon>
        <taxon>Metazoa</taxon>
        <taxon>Ecdysozoa</taxon>
        <taxon>Nematoda</taxon>
        <taxon>Chromadorea</taxon>
        <taxon>Rhabditida</taxon>
        <taxon>Rhabditina</taxon>
        <taxon>Rhabditomorpha</taxon>
        <taxon>Rhabditoidea</taxon>
        <taxon>Rhabditidae</taxon>
        <taxon>Peloderinae</taxon>
        <taxon>Caenorhabditis</taxon>
    </lineage>
</organism>
<reference evidence="3" key="1">
    <citation type="submission" date="2022-11" db="EMBL/GenBank/DDBJ databases">
        <authorList>
            <person name="Kikuchi T."/>
        </authorList>
    </citation>
    <scope>NUCLEOTIDE SEQUENCE</scope>
    <source>
        <strain evidence="3">PS1010</strain>
    </source>
</reference>
<dbReference type="GO" id="GO:0005886">
    <property type="term" value="C:plasma membrane"/>
    <property type="evidence" value="ECO:0007669"/>
    <property type="project" value="TreeGrafter"/>
</dbReference>
<dbReference type="AlphaFoldDB" id="A0A9P1N0E8"/>
<dbReference type="PANTHER" id="PTHR11733">
    <property type="entry name" value="ZINC METALLOPROTEASE FAMILY M13 NEPRILYSIN-RELATED"/>
    <property type="match status" value="1"/>
</dbReference>
<dbReference type="PANTHER" id="PTHR11733:SF208">
    <property type="entry name" value="PEPTIDASE M13 C-TERMINAL DOMAIN-CONTAINING PROTEIN"/>
    <property type="match status" value="1"/>
</dbReference>
<evidence type="ECO:0000313" key="4">
    <source>
        <dbReference type="Proteomes" id="UP001152747"/>
    </source>
</evidence>
<dbReference type="OrthoDB" id="5866043at2759"/>
<evidence type="ECO:0000259" key="2">
    <source>
        <dbReference type="Pfam" id="PF01431"/>
    </source>
</evidence>
<comment type="caution">
    <text evidence="3">The sequence shown here is derived from an EMBL/GenBank/DDBJ whole genome shotgun (WGS) entry which is preliminary data.</text>
</comment>
<accession>A0A9P1N0E8</accession>
<feature type="chain" id="PRO_5040238413" description="Peptidase M13 C-terminal domain-containing protein" evidence="1">
    <location>
        <begin position="19"/>
        <end position="457"/>
    </location>
</feature>
<proteinExistence type="predicted"/>
<dbReference type="InterPro" id="IPR018497">
    <property type="entry name" value="Peptidase_M13_C"/>
</dbReference>
<keyword evidence="4" id="KW-1185">Reference proteome</keyword>
<dbReference type="GO" id="GO:0016485">
    <property type="term" value="P:protein processing"/>
    <property type="evidence" value="ECO:0007669"/>
    <property type="project" value="TreeGrafter"/>
</dbReference>
<dbReference type="EMBL" id="CANHGI010000002">
    <property type="protein sequence ID" value="CAI5443066.1"/>
    <property type="molecule type" value="Genomic_DNA"/>
</dbReference>
<gene>
    <name evidence="3" type="ORF">CAMP_LOCUS5703</name>
</gene>
<dbReference type="GO" id="GO:0004222">
    <property type="term" value="F:metalloendopeptidase activity"/>
    <property type="evidence" value="ECO:0007669"/>
    <property type="project" value="InterPro"/>
</dbReference>
<dbReference type="Pfam" id="PF01431">
    <property type="entry name" value="Peptidase_M13"/>
    <property type="match status" value="1"/>
</dbReference>
<sequence>MPNNILIFSIFLCNFVTSDLYYDYFKESNRSHFHELVEPCDNFYRHVCQENLKESFDEFMYRNAFQTISRINYFPKNSEIAYFLSILETPAKILSSKFWRQILLEFDAICKLPREHSNIFLKKIIDVLPDEFEETRNCIRDLQKLRICKHQKKELEKCVRNYPIDEEISTHLQELYEHTLYRVKIHTWILKKVKDTKHRAIHLIKETPWLKTTKKVQLFREIIEDIEFHETHGKSRLEAEQNLKRAATKFSLCLKYLELGMKNDIVDEGYQATFYGQNITLGEVYYFLAAKIKDPTVFMGISSAIGHEIGHGIIMSDADIEQNPDLYYFPKKIERCVQNHFQYTCNAFNEGDCTTSRKFEENGADLIGFQLSYDVFRMQKFDVDSEDENRLFFYAFAAAWCQPETNQDSEHSPENIRVNAVVSQIPDFQKLFKCSNDSPMISIRKQQCHLFGRRAPR</sequence>
<dbReference type="SUPFAM" id="SSF55486">
    <property type="entry name" value="Metalloproteases ('zincins'), catalytic domain"/>
    <property type="match status" value="1"/>
</dbReference>
<evidence type="ECO:0000313" key="3">
    <source>
        <dbReference type="EMBL" id="CAI5443066.1"/>
    </source>
</evidence>
<feature type="signal peptide" evidence="1">
    <location>
        <begin position="1"/>
        <end position="18"/>
    </location>
</feature>
<dbReference type="Proteomes" id="UP001152747">
    <property type="component" value="Unassembled WGS sequence"/>
</dbReference>
<keyword evidence="1" id="KW-0732">Signal</keyword>
<dbReference type="InterPro" id="IPR024079">
    <property type="entry name" value="MetalloPept_cat_dom_sf"/>
</dbReference>